<dbReference type="HOGENOM" id="CLU_1883534_0_0_4"/>
<comment type="caution">
    <text evidence="2">The sequence shown here is derived from an EMBL/GenBank/DDBJ whole genome shotgun (WGS) entry which is preliminary data.</text>
</comment>
<organism evidence="2 3">
    <name type="scientific">Simonsiella muelleri ATCC 29453</name>
    <dbReference type="NCBI Taxonomy" id="641147"/>
    <lineage>
        <taxon>Bacteria</taxon>
        <taxon>Pseudomonadati</taxon>
        <taxon>Pseudomonadota</taxon>
        <taxon>Betaproteobacteria</taxon>
        <taxon>Neisseriales</taxon>
        <taxon>Neisseriaceae</taxon>
        <taxon>Simonsiella</taxon>
    </lineage>
</organism>
<evidence type="ECO:0000256" key="1">
    <source>
        <dbReference type="SAM" id="SignalP"/>
    </source>
</evidence>
<dbReference type="Proteomes" id="UP000017813">
    <property type="component" value="Unassembled WGS sequence"/>
</dbReference>
<dbReference type="AlphaFoldDB" id="V9HMM6"/>
<dbReference type="eggNOG" id="ENOG50333CJ">
    <property type="taxonomic scope" value="Bacteria"/>
</dbReference>
<evidence type="ECO:0008006" key="4">
    <source>
        <dbReference type="Google" id="ProtNLM"/>
    </source>
</evidence>
<gene>
    <name evidence="2" type="ORF">HMPREF9021_00662</name>
</gene>
<dbReference type="EMBL" id="ADCY02000011">
    <property type="protein sequence ID" value="EFG31393.1"/>
    <property type="molecule type" value="Genomic_DNA"/>
</dbReference>
<feature type="signal peptide" evidence="1">
    <location>
        <begin position="1"/>
        <end position="19"/>
    </location>
</feature>
<reference evidence="2 3" key="1">
    <citation type="submission" date="2010-03" db="EMBL/GenBank/DDBJ databases">
        <authorList>
            <consortium name="The Broad Institute Genome Sequencing Platform"/>
            <person name="Ward D."/>
            <person name="Earl A."/>
            <person name="Feldgarden M."/>
            <person name="Gevers D."/>
            <person name="Young S."/>
            <person name="Zeng Q."/>
            <person name="Koehrsen M."/>
            <person name="Alvarado L."/>
            <person name="Berlin A.M."/>
            <person name="Borenstein D."/>
            <person name="Chapman S.B."/>
            <person name="Chen Z."/>
            <person name="Engels R."/>
            <person name="Freedman E."/>
            <person name="Gellesch M."/>
            <person name="Goldberg J."/>
            <person name="Griggs A."/>
            <person name="Gujja S."/>
            <person name="Heilman E.R."/>
            <person name="Heiman D.I."/>
            <person name="Hepburn T.A."/>
            <person name="Howarth C."/>
            <person name="Jen D."/>
            <person name="Larson L."/>
            <person name="Mehta T."/>
            <person name="Park D."/>
            <person name="Pearson M."/>
            <person name="Richards J."/>
            <person name="Roberts A."/>
            <person name="Saif S."/>
            <person name="Shea T.D."/>
            <person name="Shenoy N."/>
            <person name="Sisk P."/>
            <person name="Stolte C."/>
            <person name="Sykes S.N."/>
            <person name="Walk T."/>
            <person name="White J."/>
            <person name="Yandava C."/>
            <person name="Izard J."/>
            <person name="Baranova O.V."/>
            <person name="Blanton J.M."/>
            <person name="Tanner A.C."/>
            <person name="Dewhirst F."/>
            <person name="Haas B."/>
            <person name="Nusbaum C."/>
            <person name="Birren B."/>
        </authorList>
    </citation>
    <scope>NUCLEOTIDE SEQUENCE [LARGE SCALE GENOMIC DNA]</scope>
    <source>
        <strain evidence="2 3">ATCC 29453</strain>
    </source>
</reference>
<keyword evidence="3" id="KW-1185">Reference proteome</keyword>
<feature type="chain" id="PRO_5030178997" description="Lipoprotein" evidence="1">
    <location>
        <begin position="20"/>
        <end position="129"/>
    </location>
</feature>
<dbReference type="OrthoDB" id="8685017at2"/>
<proteinExistence type="predicted"/>
<keyword evidence="1" id="KW-0732">Signal</keyword>
<sequence length="129" mass="14587">MKKIKLLPFILCLNACVSAYSPQDLPMLSSEQILLFQLDKLDEQGNVLQTSLLSIQGEADGATRWTQTDAFGAPQARFVAKSNGWQRDGFVMPNAEAKRLFTEMLPYVKRGFRQPEKIRNVLITPLENE</sequence>
<evidence type="ECO:0000313" key="3">
    <source>
        <dbReference type="Proteomes" id="UP000017813"/>
    </source>
</evidence>
<evidence type="ECO:0000313" key="2">
    <source>
        <dbReference type="EMBL" id="EFG31393.1"/>
    </source>
</evidence>
<dbReference type="RefSeq" id="WP_002641446.1">
    <property type="nucleotide sequence ID" value="NZ_CP019448.1"/>
</dbReference>
<reference evidence="2 3" key="2">
    <citation type="submission" date="2011-10" db="EMBL/GenBank/DDBJ databases">
        <title>The Genome Sequence of Simonsiella muelleri ATCC 29453.</title>
        <authorList>
            <consortium name="The Broad Institute Genome Sequencing Platform"/>
            <consortium name="The Broad Institute Genome Sequencing Center for Infectious Disease"/>
            <person name="Earl A."/>
            <person name="Ward D."/>
            <person name="Feldgarden M."/>
            <person name="Gevers D."/>
            <person name="Izard J."/>
            <person name="Baranova O.V."/>
            <person name="Blanton J.M."/>
            <person name="Tanner A.C."/>
            <person name="Dewhirst F."/>
            <person name="Young S.K."/>
            <person name="Zeng Q."/>
            <person name="Gargeya S."/>
            <person name="Fitzgerald M."/>
            <person name="Haas B."/>
            <person name="Abouelleil A."/>
            <person name="Alvarado L."/>
            <person name="Arachchi H.M."/>
            <person name="Berlin A."/>
            <person name="Brown A."/>
            <person name="Chapman S.B."/>
            <person name="Chen Z."/>
            <person name="Dunbar C."/>
            <person name="Freedman E."/>
            <person name="Gearin G."/>
            <person name="Goldberg J."/>
            <person name="Griggs A."/>
            <person name="Gujja S."/>
            <person name="Heiman D."/>
            <person name="Howarth C."/>
            <person name="Larson L."/>
            <person name="Lui A."/>
            <person name="MacDonald P.J.P."/>
            <person name="Montmayeur A."/>
            <person name="Murphy C."/>
            <person name="Neiman D."/>
            <person name="Pearson M."/>
            <person name="Priest M."/>
            <person name="Roberts A."/>
            <person name="Saif S."/>
            <person name="Shea T."/>
            <person name="Shenoy N."/>
            <person name="Sisk P."/>
            <person name="Stolte C."/>
            <person name="Sykes S."/>
            <person name="Wortman J."/>
            <person name="Nusbaum C."/>
            <person name="Birren B."/>
        </authorList>
    </citation>
    <scope>NUCLEOTIDE SEQUENCE [LARGE SCALE GENOMIC DNA]</scope>
    <source>
        <strain evidence="2 3">ATCC 29453</strain>
    </source>
</reference>
<protein>
    <recommendedName>
        <fullName evidence="4">Lipoprotein</fullName>
    </recommendedName>
</protein>
<dbReference type="STRING" id="641147.HMPREF9021_00662"/>
<dbReference type="KEGG" id="smur:BWP33_09965"/>
<accession>V9HMM6</accession>
<name>V9HMM6_9NEIS</name>